<feature type="compositionally biased region" description="Basic and acidic residues" evidence="1">
    <location>
        <begin position="14"/>
        <end position="29"/>
    </location>
</feature>
<accession>A0ABD5PFU3</accession>
<evidence type="ECO:0000313" key="5">
    <source>
        <dbReference type="Proteomes" id="UP001595921"/>
    </source>
</evidence>
<dbReference type="EMBL" id="JBHSDS010000008">
    <property type="protein sequence ID" value="MFC4359777.1"/>
    <property type="molecule type" value="Genomic_DNA"/>
</dbReference>
<comment type="caution">
    <text evidence="4">The sequence shown here is derived from an EMBL/GenBank/DDBJ whole genome shotgun (WGS) entry which is preliminary data.</text>
</comment>
<dbReference type="AlphaFoldDB" id="A0ABD5PFU3"/>
<dbReference type="RefSeq" id="WP_390208769.1">
    <property type="nucleotide sequence ID" value="NZ_JBHSDS010000008.1"/>
</dbReference>
<dbReference type="InterPro" id="IPR055768">
    <property type="entry name" value="DUF7344"/>
</dbReference>
<reference evidence="4 5" key="1">
    <citation type="journal article" date="2019" name="Int. J. Syst. Evol. Microbiol.">
        <title>The Global Catalogue of Microorganisms (GCM) 10K type strain sequencing project: providing services to taxonomists for standard genome sequencing and annotation.</title>
        <authorList>
            <consortium name="The Broad Institute Genomics Platform"/>
            <consortium name="The Broad Institute Genome Sequencing Center for Infectious Disease"/>
            <person name="Wu L."/>
            <person name="Ma J."/>
        </authorList>
    </citation>
    <scope>NUCLEOTIDE SEQUENCE [LARGE SCALE GENOMIC DNA]</scope>
    <source>
        <strain evidence="4 5">CGMCC 1.12553</strain>
    </source>
</reference>
<sequence>MSSMGDSDPSAVRGVERGRDEGQGADEAKAGGTVDAASSPERPDATDVASSTAAAESAEGGRSTGSVSDAVGSAESPTRSDDGDRSLDTISQDEVFDVLSNERRRYLLYYLKQSDDEVVELSDISSQLAAWEQETTPEYIDYADRKNVHTALYQFHLPKMAEAGFLDYDKRSGRIELTDHARNLDVYLETVSGRDVPWGVYFLGLSLVTTAVGVASWLGLGPLAAVPTGVPALFVAVAFLVSSAVFAYRTHFEMRVEPVGASAERE</sequence>
<keyword evidence="2" id="KW-0812">Transmembrane</keyword>
<feature type="domain" description="DUF7344" evidence="3">
    <location>
        <begin position="96"/>
        <end position="176"/>
    </location>
</feature>
<organism evidence="4 5">
    <name type="scientific">Halobium salinum</name>
    <dbReference type="NCBI Taxonomy" id="1364940"/>
    <lineage>
        <taxon>Archaea</taxon>
        <taxon>Methanobacteriati</taxon>
        <taxon>Methanobacteriota</taxon>
        <taxon>Stenosarchaea group</taxon>
        <taxon>Halobacteria</taxon>
        <taxon>Halobacteriales</taxon>
        <taxon>Haloferacaceae</taxon>
        <taxon>Halobium</taxon>
    </lineage>
</organism>
<feature type="transmembrane region" description="Helical" evidence="2">
    <location>
        <begin position="230"/>
        <end position="248"/>
    </location>
</feature>
<feature type="compositionally biased region" description="Low complexity" evidence="1">
    <location>
        <begin position="49"/>
        <end position="66"/>
    </location>
</feature>
<evidence type="ECO:0000256" key="2">
    <source>
        <dbReference type="SAM" id="Phobius"/>
    </source>
</evidence>
<dbReference type="Pfam" id="PF24035">
    <property type="entry name" value="DUF7344"/>
    <property type="match status" value="1"/>
</dbReference>
<dbReference type="Gene3D" id="1.10.10.10">
    <property type="entry name" value="Winged helix-like DNA-binding domain superfamily/Winged helix DNA-binding domain"/>
    <property type="match status" value="1"/>
</dbReference>
<dbReference type="Proteomes" id="UP001595921">
    <property type="component" value="Unassembled WGS sequence"/>
</dbReference>
<feature type="region of interest" description="Disordered" evidence="1">
    <location>
        <begin position="1"/>
        <end position="88"/>
    </location>
</feature>
<dbReference type="InterPro" id="IPR036388">
    <property type="entry name" value="WH-like_DNA-bd_sf"/>
</dbReference>
<gene>
    <name evidence="4" type="ORF">ACFO0N_17670</name>
</gene>
<keyword evidence="2" id="KW-0472">Membrane</keyword>
<evidence type="ECO:0000256" key="1">
    <source>
        <dbReference type="SAM" id="MobiDB-lite"/>
    </source>
</evidence>
<evidence type="ECO:0000259" key="3">
    <source>
        <dbReference type="Pfam" id="PF24035"/>
    </source>
</evidence>
<keyword evidence="2" id="KW-1133">Transmembrane helix</keyword>
<keyword evidence="5" id="KW-1185">Reference proteome</keyword>
<feature type="compositionally biased region" description="Basic and acidic residues" evidence="1">
    <location>
        <begin position="78"/>
        <end position="87"/>
    </location>
</feature>
<protein>
    <recommendedName>
        <fullName evidence="3">DUF7344 domain-containing protein</fullName>
    </recommendedName>
</protein>
<proteinExistence type="predicted"/>
<evidence type="ECO:0000313" key="4">
    <source>
        <dbReference type="EMBL" id="MFC4359777.1"/>
    </source>
</evidence>
<name>A0ABD5PFU3_9EURY</name>
<feature type="transmembrane region" description="Helical" evidence="2">
    <location>
        <begin position="198"/>
        <end position="218"/>
    </location>
</feature>